<proteinExistence type="predicted"/>
<sequence>MEIEIHRKGLNLFFELLRVKVVHDKDELFNDFQDERIKDYLNMIAAESGTRIIYSNNRVQIITKGKGSTFATNFTHLKTKFSVENKDEFNLISIIIVTYLANVDNEGGLHQNNLGLTYYGLERAVYKLMENWRKKAREGEDKAEEVSIDMKKMVDLWFNLEVKNETKKKTNRITKDKKSRIGLVAWAMSLLRDEGLIYITDQEGMPRAIPKYELFDRLEQVYHHQHRFQEVKELIEESEGVFNDAEN</sequence>
<evidence type="ECO:0000313" key="2">
    <source>
        <dbReference type="Proteomes" id="UP000242662"/>
    </source>
</evidence>
<dbReference type="RefSeq" id="WP_090776548.1">
    <property type="nucleotide sequence ID" value="NZ_FMYM01000012.1"/>
</dbReference>
<dbReference type="Pfam" id="PF19539">
    <property type="entry name" value="DUF6063"/>
    <property type="match status" value="1"/>
</dbReference>
<dbReference type="OrthoDB" id="2633772at2"/>
<dbReference type="STRING" id="1464122.SAMN05421737_11275"/>
<organism evidence="1 2">
    <name type="scientific">Shouchella lonarensis</name>
    <dbReference type="NCBI Taxonomy" id="1464122"/>
    <lineage>
        <taxon>Bacteria</taxon>
        <taxon>Bacillati</taxon>
        <taxon>Bacillota</taxon>
        <taxon>Bacilli</taxon>
        <taxon>Bacillales</taxon>
        <taxon>Bacillaceae</taxon>
        <taxon>Shouchella</taxon>
    </lineage>
</organism>
<keyword evidence="2" id="KW-1185">Reference proteome</keyword>
<protein>
    <submittedName>
        <fullName evidence="1">Uncharacterized protein</fullName>
    </submittedName>
</protein>
<evidence type="ECO:0000313" key="1">
    <source>
        <dbReference type="EMBL" id="SDC66957.1"/>
    </source>
</evidence>
<dbReference type="EMBL" id="FMYM01000012">
    <property type="protein sequence ID" value="SDC66957.1"/>
    <property type="molecule type" value="Genomic_DNA"/>
</dbReference>
<gene>
    <name evidence="1" type="ORF">SAMN05421737_11275</name>
</gene>
<dbReference type="Proteomes" id="UP000242662">
    <property type="component" value="Unassembled WGS sequence"/>
</dbReference>
<dbReference type="InterPro" id="IPR045707">
    <property type="entry name" value="DUF6063"/>
</dbReference>
<reference evidence="2" key="1">
    <citation type="submission" date="2016-09" db="EMBL/GenBank/DDBJ databases">
        <authorList>
            <person name="Varghese N."/>
            <person name="Submissions S."/>
        </authorList>
    </citation>
    <scope>NUCLEOTIDE SEQUENCE [LARGE SCALE GENOMIC DNA]</scope>
    <source>
        <strain evidence="2">25nlg</strain>
    </source>
</reference>
<name>A0A1G6NI31_9BACI</name>
<dbReference type="AlphaFoldDB" id="A0A1G6NI31"/>
<accession>A0A1G6NI31</accession>